<dbReference type="RefSeq" id="WP_006896931.1">
    <property type="nucleotide sequence ID" value="NZ_BAAARB010000002.1"/>
</dbReference>
<protein>
    <recommendedName>
        <fullName evidence="3">DUF6286 domain-containing protein</fullName>
    </recommendedName>
</protein>
<proteinExistence type="predicted"/>
<evidence type="ECO:0000313" key="5">
    <source>
        <dbReference type="Proteomes" id="UP001501170"/>
    </source>
</evidence>
<keyword evidence="2" id="KW-1133">Transmembrane helix</keyword>
<dbReference type="Pfam" id="PF19803">
    <property type="entry name" value="DUF6286"/>
    <property type="match status" value="1"/>
</dbReference>
<keyword evidence="5" id="KW-1185">Reference proteome</keyword>
<organism evidence="4 5">
    <name type="scientific">Gordonia cholesterolivorans</name>
    <dbReference type="NCBI Taxonomy" id="559625"/>
    <lineage>
        <taxon>Bacteria</taxon>
        <taxon>Bacillati</taxon>
        <taxon>Actinomycetota</taxon>
        <taxon>Actinomycetes</taxon>
        <taxon>Mycobacteriales</taxon>
        <taxon>Gordoniaceae</taxon>
        <taxon>Gordonia</taxon>
    </lineage>
</organism>
<accession>A0ABP5U4G3</accession>
<sequence length="194" mass="20794">MTPSAAEDRDDELRDISDEPIRDPAGFPGAAIAGGLLGVALLVLCGAMIRDLLVTTGAVSGETWTHRAADNLGSSTWSGWMWAIPAVCAVVGLVLLWLAVKPRRRTHLNVDGVRVVWTRPVDVARRASAAVSEVPNVRHALTTVGRRRIRVTVRTSGPVDRDRIAQVADDAVGAVSSGKHVVVKVRGPRKEFVE</sequence>
<reference evidence="5" key="1">
    <citation type="journal article" date="2019" name="Int. J. Syst. Evol. Microbiol.">
        <title>The Global Catalogue of Microorganisms (GCM) 10K type strain sequencing project: providing services to taxonomists for standard genome sequencing and annotation.</title>
        <authorList>
            <consortium name="The Broad Institute Genomics Platform"/>
            <consortium name="The Broad Institute Genome Sequencing Center for Infectious Disease"/>
            <person name="Wu L."/>
            <person name="Ma J."/>
        </authorList>
    </citation>
    <scope>NUCLEOTIDE SEQUENCE [LARGE SCALE GENOMIC DNA]</scope>
    <source>
        <strain evidence="5">JCM 16227</strain>
    </source>
</reference>
<feature type="transmembrane region" description="Helical" evidence="2">
    <location>
        <begin position="30"/>
        <end position="49"/>
    </location>
</feature>
<evidence type="ECO:0000256" key="1">
    <source>
        <dbReference type="SAM" id="MobiDB-lite"/>
    </source>
</evidence>
<dbReference type="Proteomes" id="UP001501170">
    <property type="component" value="Unassembled WGS sequence"/>
</dbReference>
<feature type="region of interest" description="Disordered" evidence="1">
    <location>
        <begin position="1"/>
        <end position="22"/>
    </location>
</feature>
<keyword evidence="2" id="KW-0472">Membrane</keyword>
<keyword evidence="2" id="KW-0812">Transmembrane</keyword>
<dbReference type="EMBL" id="BAAARB010000002">
    <property type="protein sequence ID" value="GAA2368356.1"/>
    <property type="molecule type" value="Genomic_DNA"/>
</dbReference>
<gene>
    <name evidence="4" type="ORF">GCM10009855_04550</name>
</gene>
<feature type="transmembrane region" description="Helical" evidence="2">
    <location>
        <begin position="80"/>
        <end position="100"/>
    </location>
</feature>
<feature type="compositionally biased region" description="Basic and acidic residues" evidence="1">
    <location>
        <begin position="11"/>
        <end position="22"/>
    </location>
</feature>
<comment type="caution">
    <text evidence="4">The sequence shown here is derived from an EMBL/GenBank/DDBJ whole genome shotgun (WGS) entry which is preliminary data.</text>
</comment>
<evidence type="ECO:0000256" key="2">
    <source>
        <dbReference type="SAM" id="Phobius"/>
    </source>
</evidence>
<evidence type="ECO:0000259" key="3">
    <source>
        <dbReference type="Pfam" id="PF19803"/>
    </source>
</evidence>
<dbReference type="InterPro" id="IPR046253">
    <property type="entry name" value="DUF6286"/>
</dbReference>
<feature type="domain" description="DUF6286" evidence="3">
    <location>
        <begin position="90"/>
        <end position="172"/>
    </location>
</feature>
<name>A0ABP5U4G3_9ACTN</name>
<evidence type="ECO:0000313" key="4">
    <source>
        <dbReference type="EMBL" id="GAA2368356.1"/>
    </source>
</evidence>